<evidence type="ECO:0000313" key="4">
    <source>
        <dbReference type="Proteomes" id="UP000789595"/>
    </source>
</evidence>
<name>A0A8J2SF29_9STRA</name>
<evidence type="ECO:0000259" key="2">
    <source>
        <dbReference type="Pfam" id="PF00975"/>
    </source>
</evidence>
<dbReference type="PANTHER" id="PTHR11487:SF0">
    <property type="entry name" value="S-ACYL FATTY ACID SYNTHASE THIOESTERASE, MEDIUM CHAIN"/>
    <property type="match status" value="1"/>
</dbReference>
<dbReference type="Pfam" id="PF00975">
    <property type="entry name" value="Thioesterase"/>
    <property type="match status" value="1"/>
</dbReference>
<dbReference type="InterPro" id="IPR029058">
    <property type="entry name" value="AB_hydrolase_fold"/>
</dbReference>
<dbReference type="GO" id="GO:0008610">
    <property type="term" value="P:lipid biosynthetic process"/>
    <property type="evidence" value="ECO:0007669"/>
    <property type="project" value="TreeGrafter"/>
</dbReference>
<dbReference type="SUPFAM" id="SSF53474">
    <property type="entry name" value="alpha/beta-Hydrolases"/>
    <property type="match status" value="1"/>
</dbReference>
<dbReference type="InterPro" id="IPR012223">
    <property type="entry name" value="TEII"/>
</dbReference>
<evidence type="ECO:0000313" key="3">
    <source>
        <dbReference type="EMBL" id="CAH0367422.1"/>
    </source>
</evidence>
<keyword evidence="4" id="KW-1185">Reference proteome</keyword>
<dbReference type="Proteomes" id="UP000789595">
    <property type="component" value="Unassembled WGS sequence"/>
</dbReference>
<dbReference type="Gene3D" id="3.40.50.1820">
    <property type="entry name" value="alpha/beta hydrolase"/>
    <property type="match status" value="1"/>
</dbReference>
<reference evidence="3" key="1">
    <citation type="submission" date="2021-11" db="EMBL/GenBank/DDBJ databases">
        <authorList>
            <consortium name="Genoscope - CEA"/>
            <person name="William W."/>
        </authorList>
    </citation>
    <scope>NUCLEOTIDE SEQUENCE</scope>
</reference>
<comment type="similarity">
    <text evidence="1">Belongs to the thioesterase family.</text>
</comment>
<dbReference type="AlphaFoldDB" id="A0A8J2SF29"/>
<organism evidence="3 4">
    <name type="scientific">Pelagomonas calceolata</name>
    <dbReference type="NCBI Taxonomy" id="35677"/>
    <lineage>
        <taxon>Eukaryota</taxon>
        <taxon>Sar</taxon>
        <taxon>Stramenopiles</taxon>
        <taxon>Ochrophyta</taxon>
        <taxon>Pelagophyceae</taxon>
        <taxon>Pelagomonadales</taxon>
        <taxon>Pelagomonadaceae</taxon>
        <taxon>Pelagomonas</taxon>
    </lineage>
</organism>
<dbReference type="EMBL" id="CAKKNE010000002">
    <property type="protein sequence ID" value="CAH0367422.1"/>
    <property type="molecule type" value="Genomic_DNA"/>
</dbReference>
<dbReference type="PANTHER" id="PTHR11487">
    <property type="entry name" value="THIOESTERASE"/>
    <property type="match status" value="1"/>
</dbReference>
<proteinExistence type="inferred from homology"/>
<sequence length="269" mass="29999">MSAMLKKRYGPWVDQGPTSSIDHAVRMRVLAIPQAGMGAWAFHGWQAALPETVELLPVELPGRNSRMLEPKGQSMRQLVTALVDALAETLRETPFVVFGHSLGAWMAYEVCVELQKRGGPTPVGLVVSGARAPQLADPKNDADRVQPRMADLPSRAFWAHFERRYGANPDLAHVAVKEHVEPLLKADFRLFETYQPRLAVLPYAVVACAAVGDDRVLDSQLEAWRERCGGGFAMQRFDATWPPWATPHRWPVDDPIAFLAWFGPWLCSH</sequence>
<gene>
    <name evidence="3" type="ORF">PECAL_2P04430</name>
</gene>
<dbReference type="OrthoDB" id="200782at2759"/>
<protein>
    <recommendedName>
        <fullName evidence="2">Thioesterase domain-containing protein</fullName>
    </recommendedName>
</protein>
<evidence type="ECO:0000256" key="1">
    <source>
        <dbReference type="ARBA" id="ARBA00007169"/>
    </source>
</evidence>
<dbReference type="InterPro" id="IPR001031">
    <property type="entry name" value="Thioesterase"/>
</dbReference>
<comment type="caution">
    <text evidence="3">The sequence shown here is derived from an EMBL/GenBank/DDBJ whole genome shotgun (WGS) entry which is preliminary data.</text>
</comment>
<feature type="domain" description="Thioesterase" evidence="2">
    <location>
        <begin position="29"/>
        <end position="239"/>
    </location>
</feature>
<accession>A0A8J2SF29</accession>